<reference evidence="2 3" key="1">
    <citation type="journal article" date="2014" name="Int. J. Syst. Evol. Microbiol.">
        <title>Thermococcus paralvinellae sp. nov. and Thermococcus cleftensis sp. nov. of hyperthermophilic heterotrophs from deep-sea hydrothermal vents.</title>
        <authorList>
            <person name="Hensley S.A."/>
            <person name="Jung J.H."/>
            <person name="Park C.S."/>
            <person name="Holden J.F."/>
        </authorList>
    </citation>
    <scope>NUCLEOTIDE SEQUENCE [LARGE SCALE GENOMIC DNA]</scope>
    <source>
        <strain evidence="2 3">ES1</strain>
    </source>
</reference>
<keyword evidence="1" id="KW-1133">Transmembrane helix</keyword>
<sequence>MKRVLVFMIIILIAVNGLGLALDRHVPYESASENDKGIYIYLKSILLYSGITLDNIINENNESINYALKLEERLNMTKEEVEFYKTMGIESKIEKYLPPFLKLGEGIKEIAEGQKIFLDNIEKVKLEKDYYAYMNATKGLNLIKEGISLSEEALDEIDVLEFLDENNITVKLDTTQLREKLEEIKRVYLVYEKTLSAYKVLPPEELQKLIKREEEKTGKPVDTKEFLEKNKIIPIPKQLTIYASKLNPFVYESVTFYGYALGFNEVEIHIGNESFTVPIENNYFSLKHVFKQVGSYKVFATGMKEGKLETSNILLINVSKIPTSLILSSEKSAYVDQKLKIEGILLDYYRNPVGAQEIRVNFDGKKFTLKTLKNGSFSFEVSRKKEGRYLVNVTYLGNEIYAGSSASLNVYFMRYPIDIKIKTDKARVKIGQELYIFGEVKGAKRPILISVYVDGKLYQQWLTKTVFGFKLRFNSTGTHEIYAYFPGDEYYAPARSNLLKISVIKYSFREILIIALAFISLLVIYVFVSSRKERRKGISDEEFVELIKSLEALEVKEEGKKVKRLRDIYREVYYKLISYYNLKPTLTPRELLRKLRNESFSYDLERLTQLHEKYFYGRKRLKRNEIIEYIKSAGRIIVSFIVRGEL</sequence>
<dbReference type="GeneID" id="24907629"/>
<keyword evidence="1" id="KW-0472">Membrane</keyword>
<dbReference type="RefSeq" id="WP_042679071.1">
    <property type="nucleotide sequence ID" value="NZ_CP006965.1"/>
</dbReference>
<gene>
    <name evidence="2" type="ORF">TES1_0009</name>
</gene>
<evidence type="ECO:0008006" key="4">
    <source>
        <dbReference type="Google" id="ProtNLM"/>
    </source>
</evidence>
<keyword evidence="3" id="KW-1185">Reference proteome</keyword>
<keyword evidence="1" id="KW-0812">Transmembrane</keyword>
<dbReference type="Proteomes" id="UP000019027">
    <property type="component" value="Chromosome"/>
</dbReference>
<dbReference type="EMBL" id="CP006965">
    <property type="protein sequence ID" value="AHF79408.1"/>
    <property type="molecule type" value="Genomic_DNA"/>
</dbReference>
<dbReference type="HOGENOM" id="CLU_028321_0_0_2"/>
<evidence type="ECO:0000313" key="2">
    <source>
        <dbReference type="EMBL" id="AHF79408.1"/>
    </source>
</evidence>
<organism evidence="2 3">
    <name type="scientific">Thermococcus paralvinellae</name>
    <dbReference type="NCBI Taxonomy" id="582419"/>
    <lineage>
        <taxon>Archaea</taxon>
        <taxon>Methanobacteriati</taxon>
        <taxon>Methanobacteriota</taxon>
        <taxon>Thermococci</taxon>
        <taxon>Thermococcales</taxon>
        <taxon>Thermococcaceae</taxon>
        <taxon>Thermococcus</taxon>
    </lineage>
</organism>
<feature type="transmembrane region" description="Helical" evidence="1">
    <location>
        <begin position="511"/>
        <end position="528"/>
    </location>
</feature>
<dbReference type="KEGG" id="ths:TES1_0009"/>
<proteinExistence type="predicted"/>
<evidence type="ECO:0000256" key="1">
    <source>
        <dbReference type="SAM" id="Phobius"/>
    </source>
</evidence>
<name>W0I4T6_9EURY</name>
<dbReference type="STRING" id="582419.TES1_0009"/>
<dbReference type="OrthoDB" id="101276at2157"/>
<accession>W0I4T6</accession>
<protein>
    <recommendedName>
        <fullName evidence="4">DUF4129 domain-containing protein</fullName>
    </recommendedName>
</protein>
<dbReference type="AlphaFoldDB" id="W0I4T6"/>
<evidence type="ECO:0000313" key="3">
    <source>
        <dbReference type="Proteomes" id="UP000019027"/>
    </source>
</evidence>